<gene>
    <name evidence="3" type="ORF">C4D60_Mb07t04370</name>
</gene>
<dbReference type="Proteomes" id="UP000317650">
    <property type="component" value="Chromosome 7"/>
</dbReference>
<feature type="compositionally biased region" description="Low complexity" evidence="2">
    <location>
        <begin position="1"/>
        <end position="25"/>
    </location>
</feature>
<feature type="compositionally biased region" description="Basic and acidic residues" evidence="2">
    <location>
        <begin position="64"/>
        <end position="73"/>
    </location>
</feature>
<feature type="coiled-coil region" evidence="1">
    <location>
        <begin position="174"/>
        <end position="208"/>
    </location>
</feature>
<dbReference type="EMBL" id="PYDT01000005">
    <property type="protein sequence ID" value="THU59657.1"/>
    <property type="molecule type" value="Genomic_DNA"/>
</dbReference>
<protein>
    <submittedName>
        <fullName evidence="3">Uncharacterized protein</fullName>
    </submittedName>
</protein>
<evidence type="ECO:0000313" key="3">
    <source>
        <dbReference type="EMBL" id="THU59657.1"/>
    </source>
</evidence>
<accession>A0A4S8JCW2</accession>
<evidence type="ECO:0000256" key="2">
    <source>
        <dbReference type="SAM" id="MobiDB-lite"/>
    </source>
</evidence>
<feature type="region of interest" description="Disordered" evidence="2">
    <location>
        <begin position="1"/>
        <end position="96"/>
    </location>
</feature>
<keyword evidence="1" id="KW-0175">Coiled coil</keyword>
<feature type="compositionally biased region" description="Acidic residues" evidence="2">
    <location>
        <begin position="270"/>
        <end position="279"/>
    </location>
</feature>
<dbReference type="AlphaFoldDB" id="A0A4S8JCW2"/>
<comment type="caution">
    <text evidence="3">The sequence shown here is derived from an EMBL/GenBank/DDBJ whole genome shotgun (WGS) entry which is preliminary data.</text>
</comment>
<feature type="compositionally biased region" description="Basic and acidic residues" evidence="2">
    <location>
        <begin position="280"/>
        <end position="289"/>
    </location>
</feature>
<evidence type="ECO:0000256" key="1">
    <source>
        <dbReference type="SAM" id="Coils"/>
    </source>
</evidence>
<keyword evidence="4" id="KW-1185">Reference proteome</keyword>
<proteinExistence type="predicted"/>
<feature type="region of interest" description="Disordered" evidence="2">
    <location>
        <begin position="251"/>
        <end position="289"/>
    </location>
</feature>
<evidence type="ECO:0000313" key="4">
    <source>
        <dbReference type="Proteomes" id="UP000317650"/>
    </source>
</evidence>
<name>A0A4S8JCW2_MUSBA</name>
<reference evidence="3 4" key="1">
    <citation type="journal article" date="2019" name="Nat. Plants">
        <title>Genome sequencing of Musa balbisiana reveals subgenome evolution and function divergence in polyploid bananas.</title>
        <authorList>
            <person name="Yao X."/>
        </authorList>
    </citation>
    <scope>NUCLEOTIDE SEQUENCE [LARGE SCALE GENOMIC DNA]</scope>
    <source>
        <strain evidence="4">cv. DH-PKW</strain>
        <tissue evidence="3">Leaves</tissue>
    </source>
</reference>
<organism evidence="3 4">
    <name type="scientific">Musa balbisiana</name>
    <name type="common">Banana</name>
    <dbReference type="NCBI Taxonomy" id="52838"/>
    <lineage>
        <taxon>Eukaryota</taxon>
        <taxon>Viridiplantae</taxon>
        <taxon>Streptophyta</taxon>
        <taxon>Embryophyta</taxon>
        <taxon>Tracheophyta</taxon>
        <taxon>Spermatophyta</taxon>
        <taxon>Magnoliopsida</taxon>
        <taxon>Liliopsida</taxon>
        <taxon>Zingiberales</taxon>
        <taxon>Musaceae</taxon>
        <taxon>Musa</taxon>
    </lineage>
</organism>
<sequence>MKLLSLRGGWSSSASSPRPSADPLPGSEDAPLEVLEGRPSKRAQVVGSGKAKAGSTKPRVAGVKRAERKEGPSRDIGGPSQGAAGKRLRPPAMDDLYGIRAGDDEPLWSLVMGELPPGEATDPLVARWKGLSRGDKVWAGGDLSATFLRGAELEKSENSAKELQRFLRLDRVELRLLKSEALTLTKKAEKAEAEARAASSALAEETRLRPIKDKEAIEAYKKSEGFELGLTRMGRVSYEYGYKVALGRFRACPPSSEVEEDPFSSHPEDQDVDMPEDVPFDDRPKTPEE</sequence>